<dbReference type="AlphaFoldDB" id="A0A9Q9AUW2"/>
<evidence type="ECO:0000313" key="2">
    <source>
        <dbReference type="Proteomes" id="UP001056384"/>
    </source>
</evidence>
<keyword evidence="2" id="KW-1185">Reference proteome</keyword>
<evidence type="ECO:0000313" key="1">
    <source>
        <dbReference type="EMBL" id="USW55849.1"/>
    </source>
</evidence>
<sequence>MLHPNDEVLPYDMPLHPHTRPTWSQFYQFDYDSCTAEELRQFLQARQKHQQSPPKELEKEELISSLQDLDKLKAFDLTKLPKDLRLHVYEHLAFHPQILATSRQIYSEALPCLGQRITTISIKAPQISSDTPILSVGDKTWPAPLQTFRYPSLLATQVESLADVVPVAGQIEIVIEVKANHILLERMNCLLYILATVLNKAQRTEIRLRIRITSPLDPDGYNYRYITDALLPLTKLGPGVFLLIHECPAHIRKAFDREFSKAGIIVTAMFDYMNHEAEVCAEMALLKRASMSIVPHYGVLHHLKRWDSYSGHNLCEIAWERLRREVLVKRRKSFDKTQLRTMREKALEILAKRDKEVCSG</sequence>
<protein>
    <submittedName>
        <fullName evidence="1">Uncharacterized protein</fullName>
    </submittedName>
</protein>
<gene>
    <name evidence="1" type="ORF">Slin15195_G091680</name>
</gene>
<organism evidence="1 2">
    <name type="scientific">Septoria linicola</name>
    <dbReference type="NCBI Taxonomy" id="215465"/>
    <lineage>
        <taxon>Eukaryota</taxon>
        <taxon>Fungi</taxon>
        <taxon>Dikarya</taxon>
        <taxon>Ascomycota</taxon>
        <taxon>Pezizomycotina</taxon>
        <taxon>Dothideomycetes</taxon>
        <taxon>Dothideomycetidae</taxon>
        <taxon>Mycosphaerellales</taxon>
        <taxon>Mycosphaerellaceae</taxon>
        <taxon>Septoria</taxon>
    </lineage>
</organism>
<dbReference type="Proteomes" id="UP001056384">
    <property type="component" value="Chromosome 8"/>
</dbReference>
<dbReference type="EMBL" id="CP099425">
    <property type="protein sequence ID" value="USW55849.1"/>
    <property type="molecule type" value="Genomic_DNA"/>
</dbReference>
<proteinExistence type="predicted"/>
<accession>A0A9Q9AUW2</accession>
<reference evidence="1" key="1">
    <citation type="submission" date="2022-06" db="EMBL/GenBank/DDBJ databases">
        <title>Complete genome sequences of two strains of the flax pathogen Septoria linicola.</title>
        <authorList>
            <person name="Lapalu N."/>
            <person name="Simon A."/>
            <person name="Demenou B."/>
            <person name="Paumier D."/>
            <person name="Guillot M.-P."/>
            <person name="Gout L."/>
            <person name="Valade R."/>
        </authorList>
    </citation>
    <scope>NUCLEOTIDE SEQUENCE</scope>
    <source>
        <strain evidence="1">SE15195</strain>
    </source>
</reference>
<name>A0A9Q9AUW2_9PEZI</name>